<evidence type="ECO:0000256" key="4">
    <source>
        <dbReference type="ARBA" id="ARBA00023163"/>
    </source>
</evidence>
<sequence>MDINQLKSFVTVAHHGNLTQAAERLFLSQPAVSAQIKAIENNLGTALFHRGSNGMTLTRAGEILLPEAEALLRHKHKLEHFAKTLSSRYTEETALGLIHPVDADKLTALTAHITRTAPQTRLHIQYGMSGEILTRIQDKALHGGFYLGDIRQRGIRSLFLQNITYSLICPQHAYETLHRNLPQGLEDYTWIEMSGISGSYKNLQQFWHAHRLAPKRQILCDYPQTIIDLVAGGIGIAMVPGSKAESAIRDGRPVALIEEYRQSMPLYFIYADEYEEHPDLQLLKQSVEAIWQVNA</sequence>
<dbReference type="InterPro" id="IPR036388">
    <property type="entry name" value="WH-like_DNA-bd_sf"/>
</dbReference>
<protein>
    <submittedName>
        <fullName evidence="6">LysR family transcriptional regulator</fullName>
    </submittedName>
</protein>
<evidence type="ECO:0000313" key="7">
    <source>
        <dbReference type="Proteomes" id="UP000254651"/>
    </source>
</evidence>
<dbReference type="AlphaFoldDB" id="A0A378UH19"/>
<proteinExistence type="inferred from homology"/>
<dbReference type="Gene3D" id="1.10.10.10">
    <property type="entry name" value="Winged helix-like DNA-binding domain superfamily/Winged helix DNA-binding domain"/>
    <property type="match status" value="1"/>
</dbReference>
<evidence type="ECO:0000256" key="3">
    <source>
        <dbReference type="ARBA" id="ARBA00023125"/>
    </source>
</evidence>
<accession>A0A378UH19</accession>
<dbReference type="FunFam" id="1.10.10.10:FF:000001">
    <property type="entry name" value="LysR family transcriptional regulator"/>
    <property type="match status" value="1"/>
</dbReference>
<dbReference type="GO" id="GO:0000976">
    <property type="term" value="F:transcription cis-regulatory region binding"/>
    <property type="evidence" value="ECO:0007669"/>
    <property type="project" value="TreeGrafter"/>
</dbReference>
<dbReference type="SUPFAM" id="SSF53850">
    <property type="entry name" value="Periplasmic binding protein-like II"/>
    <property type="match status" value="1"/>
</dbReference>
<dbReference type="EMBL" id="UGQS01000002">
    <property type="protein sequence ID" value="STZ76430.1"/>
    <property type="molecule type" value="Genomic_DNA"/>
</dbReference>
<keyword evidence="4" id="KW-0804">Transcription</keyword>
<feature type="domain" description="HTH lysR-type" evidence="5">
    <location>
        <begin position="1"/>
        <end position="58"/>
    </location>
</feature>
<dbReference type="SUPFAM" id="SSF46785">
    <property type="entry name" value="Winged helix' DNA-binding domain"/>
    <property type="match status" value="1"/>
</dbReference>
<evidence type="ECO:0000256" key="1">
    <source>
        <dbReference type="ARBA" id="ARBA00009437"/>
    </source>
</evidence>
<dbReference type="InterPro" id="IPR005119">
    <property type="entry name" value="LysR_subst-bd"/>
</dbReference>
<keyword evidence="7" id="KW-1185">Reference proteome</keyword>
<evidence type="ECO:0000313" key="6">
    <source>
        <dbReference type="EMBL" id="STZ76430.1"/>
    </source>
</evidence>
<dbReference type="InterPro" id="IPR000847">
    <property type="entry name" value="LysR_HTH_N"/>
</dbReference>
<dbReference type="CDD" id="cd05466">
    <property type="entry name" value="PBP2_LTTR_substrate"/>
    <property type="match status" value="1"/>
</dbReference>
<dbReference type="RefSeq" id="WP_066077876.1">
    <property type="nucleotide sequence ID" value="NZ_CP181246.1"/>
</dbReference>
<dbReference type="Gene3D" id="3.40.190.290">
    <property type="match status" value="1"/>
</dbReference>
<name>A0A378UH19_BERDE</name>
<dbReference type="Pfam" id="PF00126">
    <property type="entry name" value="HTH_1"/>
    <property type="match status" value="1"/>
</dbReference>
<dbReference type="InterPro" id="IPR036390">
    <property type="entry name" value="WH_DNA-bd_sf"/>
</dbReference>
<dbReference type="PANTHER" id="PTHR30126:SF40">
    <property type="entry name" value="HTH-TYPE TRANSCRIPTIONAL REGULATOR GLTR"/>
    <property type="match status" value="1"/>
</dbReference>
<keyword evidence="2" id="KW-0805">Transcription regulation</keyword>
<dbReference type="Pfam" id="PF03466">
    <property type="entry name" value="LysR_substrate"/>
    <property type="match status" value="1"/>
</dbReference>
<keyword evidence="3" id="KW-0238">DNA-binding</keyword>
<reference evidence="6 7" key="1">
    <citation type="submission" date="2018-06" db="EMBL/GenBank/DDBJ databases">
        <authorList>
            <consortium name="Pathogen Informatics"/>
            <person name="Doyle S."/>
        </authorList>
    </citation>
    <scope>NUCLEOTIDE SEQUENCE [LARGE SCALE GENOMIC DNA]</scope>
    <source>
        <strain evidence="6 7">NCTC10295</strain>
    </source>
</reference>
<dbReference type="PRINTS" id="PR00039">
    <property type="entry name" value="HTHLYSR"/>
</dbReference>
<evidence type="ECO:0000259" key="5">
    <source>
        <dbReference type="PROSITE" id="PS50931"/>
    </source>
</evidence>
<organism evidence="6 7">
    <name type="scientific">Bergeriella denitrificans</name>
    <name type="common">Neisseria denitrificans</name>
    <dbReference type="NCBI Taxonomy" id="494"/>
    <lineage>
        <taxon>Bacteria</taxon>
        <taxon>Pseudomonadati</taxon>
        <taxon>Pseudomonadota</taxon>
        <taxon>Betaproteobacteria</taxon>
        <taxon>Neisseriales</taxon>
        <taxon>Neisseriaceae</taxon>
        <taxon>Bergeriella</taxon>
    </lineage>
</organism>
<gene>
    <name evidence="6" type="primary">abgR</name>
    <name evidence="6" type="ORF">NCTC10295_01194</name>
</gene>
<evidence type="ECO:0000256" key="2">
    <source>
        <dbReference type="ARBA" id="ARBA00023015"/>
    </source>
</evidence>
<comment type="similarity">
    <text evidence="1">Belongs to the LysR transcriptional regulatory family.</text>
</comment>
<dbReference type="Proteomes" id="UP000254651">
    <property type="component" value="Unassembled WGS sequence"/>
</dbReference>
<dbReference type="GO" id="GO:0003700">
    <property type="term" value="F:DNA-binding transcription factor activity"/>
    <property type="evidence" value="ECO:0007669"/>
    <property type="project" value="InterPro"/>
</dbReference>
<dbReference type="PROSITE" id="PS50931">
    <property type="entry name" value="HTH_LYSR"/>
    <property type="match status" value="1"/>
</dbReference>
<dbReference type="PANTHER" id="PTHR30126">
    <property type="entry name" value="HTH-TYPE TRANSCRIPTIONAL REGULATOR"/>
    <property type="match status" value="1"/>
</dbReference>